<name>A0ABY4EIE8_9BACI</name>
<proteinExistence type="predicted"/>
<keyword evidence="2" id="KW-1185">Reference proteome</keyword>
<protein>
    <submittedName>
        <fullName evidence="1">Uncharacterized protein</fullName>
    </submittedName>
</protein>
<gene>
    <name evidence="1" type="ORF">MUN89_17445</name>
</gene>
<organism evidence="1 2">
    <name type="scientific">Halobacillus salinarum</name>
    <dbReference type="NCBI Taxonomy" id="2932257"/>
    <lineage>
        <taxon>Bacteria</taxon>
        <taxon>Bacillati</taxon>
        <taxon>Bacillota</taxon>
        <taxon>Bacilli</taxon>
        <taxon>Bacillales</taxon>
        <taxon>Bacillaceae</taxon>
        <taxon>Halobacillus</taxon>
    </lineage>
</organism>
<accession>A0ABY4EIE8</accession>
<evidence type="ECO:0000313" key="2">
    <source>
        <dbReference type="Proteomes" id="UP000831787"/>
    </source>
</evidence>
<sequence>MDEIILVWRVSLMAEEINKEGSKDMERSVPELFKNVGTLPGAVSSFCLLRVFILHPLY</sequence>
<dbReference type="RefSeq" id="WP_244709012.1">
    <property type="nucleotide sequence ID" value="NZ_CP095073.1"/>
</dbReference>
<reference evidence="1 2" key="1">
    <citation type="submission" date="2022-04" db="EMBL/GenBank/DDBJ databases">
        <title>Halobacillus sp. isolated from saltern.</title>
        <authorList>
            <person name="Won M."/>
            <person name="Lee C.-M."/>
            <person name="Woen H.-Y."/>
            <person name="Kwon S.-W."/>
        </authorList>
    </citation>
    <scope>NUCLEOTIDE SEQUENCE [LARGE SCALE GENOMIC DNA]</scope>
    <source>
        <strain evidence="1 2">SSBR10-3</strain>
    </source>
</reference>
<dbReference type="EMBL" id="CP095073">
    <property type="protein sequence ID" value="UOQ43653.1"/>
    <property type="molecule type" value="Genomic_DNA"/>
</dbReference>
<dbReference type="Proteomes" id="UP000831787">
    <property type="component" value="Chromosome"/>
</dbReference>
<evidence type="ECO:0000313" key="1">
    <source>
        <dbReference type="EMBL" id="UOQ43653.1"/>
    </source>
</evidence>